<keyword evidence="3" id="KW-0808">Transferase</keyword>
<feature type="domain" description="Glycosyltransferase subfamily 4-like N-terminal" evidence="2">
    <location>
        <begin position="41"/>
        <end position="124"/>
    </location>
</feature>
<dbReference type="InterPro" id="IPR028098">
    <property type="entry name" value="Glyco_trans_4-like_N"/>
</dbReference>
<sequence>MAVRTMKIAHVSKPWLPVPSAKYGAIEKILGFLIAEQIKTHEVTLFAPGNSKLPRGIILNSLFDEGVGDKGFDRNIELAQTLHAVLEVKRLKFDIIHAHSTDPMLALASVTNLPLVFTFHSVPKYEGQILAQLAQNTNITFVFLSKSHRKQFPWIPDAEVVPYGLPVSKFPFYGQSEKSDYLAFIGAISDRKGILEAIKVATSTNHKLKIAGKIRAGDEDFFEREVKPAIQNNKNIEFFGEIDNNQRNDFLGKAKALLFPIKWQEPFGLVMLESLVVGTPVIAFNQGSVPEVINENIGFIVEDIDEMCQAVENISTISNRSCRDHVENQFSIKQMSNSYDRIYGKVLASS</sequence>
<protein>
    <submittedName>
        <fullName evidence="3">Glycosyl transferase</fullName>
    </submittedName>
</protein>
<dbReference type="PANTHER" id="PTHR45947:SF3">
    <property type="entry name" value="SULFOQUINOVOSYL TRANSFERASE SQD2"/>
    <property type="match status" value="1"/>
</dbReference>
<accession>A0A2H0BEM6</accession>
<dbReference type="AlphaFoldDB" id="A0A2H0BEM6"/>
<organism evidence="3 4">
    <name type="scientific">candidate division WWE3 bacterium CG22_combo_CG10-13_8_21_14_all_39_12</name>
    <dbReference type="NCBI Taxonomy" id="1975094"/>
    <lineage>
        <taxon>Bacteria</taxon>
        <taxon>Katanobacteria</taxon>
    </lineage>
</organism>
<dbReference type="SUPFAM" id="SSF53756">
    <property type="entry name" value="UDP-Glycosyltransferase/glycogen phosphorylase"/>
    <property type="match status" value="1"/>
</dbReference>
<name>A0A2H0BEM6_UNCKA</name>
<feature type="domain" description="Glycosyl transferase family 1" evidence="1">
    <location>
        <begin position="174"/>
        <end position="307"/>
    </location>
</feature>
<evidence type="ECO:0000259" key="1">
    <source>
        <dbReference type="Pfam" id="PF00534"/>
    </source>
</evidence>
<dbReference type="Pfam" id="PF00534">
    <property type="entry name" value="Glycos_transf_1"/>
    <property type="match status" value="1"/>
</dbReference>
<dbReference type="Gene3D" id="3.40.50.2000">
    <property type="entry name" value="Glycogen Phosphorylase B"/>
    <property type="match status" value="2"/>
</dbReference>
<dbReference type="Proteomes" id="UP000228495">
    <property type="component" value="Unassembled WGS sequence"/>
</dbReference>
<comment type="caution">
    <text evidence="3">The sequence shown here is derived from an EMBL/GenBank/DDBJ whole genome shotgun (WGS) entry which is preliminary data.</text>
</comment>
<evidence type="ECO:0000313" key="4">
    <source>
        <dbReference type="Proteomes" id="UP000228495"/>
    </source>
</evidence>
<dbReference type="PANTHER" id="PTHR45947">
    <property type="entry name" value="SULFOQUINOVOSYL TRANSFERASE SQD2"/>
    <property type="match status" value="1"/>
</dbReference>
<dbReference type="InterPro" id="IPR001296">
    <property type="entry name" value="Glyco_trans_1"/>
</dbReference>
<proteinExistence type="predicted"/>
<dbReference type="CDD" id="cd03802">
    <property type="entry name" value="GT4_AviGT4-like"/>
    <property type="match status" value="1"/>
</dbReference>
<dbReference type="Pfam" id="PF13439">
    <property type="entry name" value="Glyco_transf_4"/>
    <property type="match status" value="1"/>
</dbReference>
<reference evidence="3 4" key="1">
    <citation type="submission" date="2017-09" db="EMBL/GenBank/DDBJ databases">
        <title>Depth-based differentiation of microbial function through sediment-hosted aquifers and enrichment of novel symbionts in the deep terrestrial subsurface.</title>
        <authorList>
            <person name="Probst A.J."/>
            <person name="Ladd B."/>
            <person name="Jarett J.K."/>
            <person name="Geller-Mcgrath D.E."/>
            <person name="Sieber C.M."/>
            <person name="Emerson J.B."/>
            <person name="Anantharaman K."/>
            <person name="Thomas B.C."/>
            <person name="Malmstrom R."/>
            <person name="Stieglmeier M."/>
            <person name="Klingl A."/>
            <person name="Woyke T."/>
            <person name="Ryan C.M."/>
            <person name="Banfield J.F."/>
        </authorList>
    </citation>
    <scope>NUCLEOTIDE SEQUENCE [LARGE SCALE GENOMIC DNA]</scope>
    <source>
        <strain evidence="3">CG22_combo_CG10-13_8_21_14_all_39_12</strain>
    </source>
</reference>
<evidence type="ECO:0000313" key="3">
    <source>
        <dbReference type="EMBL" id="PIP56133.1"/>
    </source>
</evidence>
<dbReference type="GO" id="GO:0016757">
    <property type="term" value="F:glycosyltransferase activity"/>
    <property type="evidence" value="ECO:0007669"/>
    <property type="project" value="InterPro"/>
</dbReference>
<evidence type="ECO:0000259" key="2">
    <source>
        <dbReference type="Pfam" id="PF13439"/>
    </source>
</evidence>
<dbReference type="InterPro" id="IPR050194">
    <property type="entry name" value="Glycosyltransferase_grp1"/>
</dbReference>
<gene>
    <name evidence="3" type="ORF">COX05_04640</name>
</gene>
<dbReference type="EMBL" id="PCSU01000081">
    <property type="protein sequence ID" value="PIP56133.1"/>
    <property type="molecule type" value="Genomic_DNA"/>
</dbReference>